<keyword evidence="2" id="KW-1185">Reference proteome</keyword>
<evidence type="ECO:0000313" key="2">
    <source>
        <dbReference type="Proteomes" id="UP000650466"/>
    </source>
</evidence>
<comment type="caution">
    <text evidence="1">The sequence shown here is derived from an EMBL/GenBank/DDBJ whole genome shotgun (WGS) entry which is preliminary data.</text>
</comment>
<dbReference type="SUPFAM" id="SSF56209">
    <property type="entry name" value="Nitrile hydratase alpha chain"/>
    <property type="match status" value="1"/>
</dbReference>
<name>A0A926QLB1_9BACL</name>
<dbReference type="GO" id="GO:0046914">
    <property type="term" value="F:transition metal ion binding"/>
    <property type="evidence" value="ECO:0007669"/>
    <property type="project" value="InterPro"/>
</dbReference>
<evidence type="ECO:0000313" key="1">
    <source>
        <dbReference type="EMBL" id="MBD0382663.1"/>
    </source>
</evidence>
<reference evidence="1" key="1">
    <citation type="submission" date="2020-09" db="EMBL/GenBank/DDBJ databases">
        <title>Draft Genome Sequence of Paenibacillus sp. WST5.</title>
        <authorList>
            <person name="Bao Z."/>
        </authorList>
    </citation>
    <scope>NUCLEOTIDE SEQUENCE</scope>
    <source>
        <strain evidence="1">WST5</strain>
    </source>
</reference>
<dbReference type="Proteomes" id="UP000650466">
    <property type="component" value="Unassembled WGS sequence"/>
</dbReference>
<protein>
    <submittedName>
        <fullName evidence="1">NHLP leader peptide family natural product</fullName>
    </submittedName>
</protein>
<gene>
    <name evidence="1" type="ORF">ICC18_21325</name>
</gene>
<dbReference type="InterPro" id="IPR022513">
    <property type="entry name" value="TOMM_pelo"/>
</dbReference>
<dbReference type="NCBIfam" id="TIGR03793">
    <property type="entry name" value="leader_NHLP"/>
    <property type="match status" value="1"/>
</dbReference>
<dbReference type="GO" id="GO:0003824">
    <property type="term" value="F:catalytic activity"/>
    <property type="evidence" value="ECO:0007669"/>
    <property type="project" value="InterPro"/>
</dbReference>
<dbReference type="AlphaFoldDB" id="A0A926QLB1"/>
<accession>A0A926QLB1</accession>
<sequence length="78" mass="8639">MSVEGIKARIIQKAWEDSTFKEQLLSNPKVALKEAFGIAIPENIVIKSIEETSNEFILVIPAKPEKSLDGVTAPNDTW</sequence>
<dbReference type="Gene3D" id="3.90.330.10">
    <property type="entry name" value="Nitrile hydratase alpha /Thiocyanate hydrolase gamma"/>
    <property type="match status" value="1"/>
</dbReference>
<dbReference type="EMBL" id="JACVVD010000008">
    <property type="protein sequence ID" value="MBD0382663.1"/>
    <property type="molecule type" value="Genomic_DNA"/>
</dbReference>
<proteinExistence type="predicted"/>
<organism evidence="1 2">
    <name type="scientific">Paenibacillus sedimenti</name>
    <dbReference type="NCBI Taxonomy" id="2770274"/>
    <lineage>
        <taxon>Bacteria</taxon>
        <taxon>Bacillati</taxon>
        <taxon>Bacillota</taxon>
        <taxon>Bacilli</taxon>
        <taxon>Bacillales</taxon>
        <taxon>Paenibacillaceae</taxon>
        <taxon>Paenibacillus</taxon>
    </lineage>
</organism>
<dbReference type="RefSeq" id="WP_188176455.1">
    <property type="nucleotide sequence ID" value="NZ_JACVVD010000008.1"/>
</dbReference>
<dbReference type="InterPro" id="IPR036648">
    <property type="entry name" value="CN_Hdrase_a/SCN_Hdrase_g_sf"/>
</dbReference>